<dbReference type="GO" id="GO:0030975">
    <property type="term" value="F:thiamine binding"/>
    <property type="evidence" value="ECO:0007669"/>
    <property type="project" value="InterPro"/>
</dbReference>
<reference evidence="4" key="1">
    <citation type="submission" date="2016-10" db="EMBL/GenBank/DDBJ databases">
        <authorList>
            <person name="Varghese N."/>
            <person name="Submissions S."/>
        </authorList>
    </citation>
    <scope>NUCLEOTIDE SEQUENCE [LARGE SCALE GENOMIC DNA]</scope>
    <source>
        <strain evidence="4">DSM 45460</strain>
    </source>
</reference>
<dbReference type="SUPFAM" id="SSF53850">
    <property type="entry name" value="Periplasmic binding protein-like II"/>
    <property type="match status" value="1"/>
</dbReference>
<dbReference type="PANTHER" id="PTHR30006:SF2">
    <property type="entry name" value="ABC TRANSPORTER SUBSTRATE-BINDING PROTEIN"/>
    <property type="match status" value="1"/>
</dbReference>
<dbReference type="Proteomes" id="UP000199213">
    <property type="component" value="Unassembled WGS sequence"/>
</dbReference>
<dbReference type="GO" id="GO:0030976">
    <property type="term" value="F:thiamine pyrophosphate binding"/>
    <property type="evidence" value="ECO:0007669"/>
    <property type="project" value="TreeGrafter"/>
</dbReference>
<evidence type="ECO:0000256" key="2">
    <source>
        <dbReference type="SAM" id="SignalP"/>
    </source>
</evidence>
<dbReference type="NCBIfam" id="TIGR01254">
    <property type="entry name" value="sfuA"/>
    <property type="match status" value="1"/>
</dbReference>
<dbReference type="GO" id="GO:0030288">
    <property type="term" value="C:outer membrane-bounded periplasmic space"/>
    <property type="evidence" value="ECO:0007669"/>
    <property type="project" value="TreeGrafter"/>
</dbReference>
<dbReference type="EMBL" id="FNFM01000001">
    <property type="protein sequence ID" value="SDJ69860.1"/>
    <property type="molecule type" value="Genomic_DNA"/>
</dbReference>
<dbReference type="Pfam" id="PF13343">
    <property type="entry name" value="SBP_bac_6"/>
    <property type="match status" value="1"/>
</dbReference>
<name>A0A1G8VXA9_ACTMZ</name>
<dbReference type="PANTHER" id="PTHR30006">
    <property type="entry name" value="THIAMINE-BINDING PERIPLASMIC PROTEIN-RELATED"/>
    <property type="match status" value="1"/>
</dbReference>
<proteinExistence type="predicted"/>
<sequence length="351" mass="39144">MRRSTARRTRAALAMAVTLLVAGCSLMGTGRDSQAPTVTLVTHDSFVISDELRKRFRQDSGYRLRILRKGDAGELTNELVLTKDAPIGDVAFGVDSTYLSRAVDNGVFASYSPENGDHIPIEYAYGGNDSPTPVDAGDVCVNIDLRWFEQHDLEPPAELADLAEPRYAGLFAVPDPATSSPGLAFLLNTVSTFGEQGWQNYWQRLLANDVRISSGWQQAYKQDFSGSSGGGSRPIVLSYASSPAAEVDRNGQPRTKALLETCYRQVEYAGVIDGTTNLQGARELMDFLLSWKFQRRMPEQMYVYPVLLGVELPDSWRDVAPRPSEPTEMKPQRVERNRAEWIRQWRSLTNR</sequence>
<dbReference type="Gene3D" id="3.40.190.10">
    <property type="entry name" value="Periplasmic binding protein-like II"/>
    <property type="match status" value="2"/>
</dbReference>
<dbReference type="CDD" id="cd13545">
    <property type="entry name" value="PBP2_TbpA"/>
    <property type="match status" value="1"/>
</dbReference>
<gene>
    <name evidence="3" type="ORF">SAMN04487820_101350</name>
</gene>
<keyword evidence="1 2" id="KW-0732">Signal</keyword>
<evidence type="ECO:0000256" key="1">
    <source>
        <dbReference type="ARBA" id="ARBA00022729"/>
    </source>
</evidence>
<feature type="chain" id="PRO_5039385255" evidence="2">
    <location>
        <begin position="28"/>
        <end position="351"/>
    </location>
</feature>
<protein>
    <submittedName>
        <fullName evidence="3">Thiamine transport system substrate-binding protein</fullName>
    </submittedName>
</protein>
<evidence type="ECO:0000313" key="4">
    <source>
        <dbReference type="Proteomes" id="UP000199213"/>
    </source>
</evidence>
<dbReference type="GO" id="GO:0015888">
    <property type="term" value="P:thiamine transport"/>
    <property type="evidence" value="ECO:0007669"/>
    <property type="project" value="InterPro"/>
</dbReference>
<dbReference type="InterPro" id="IPR005948">
    <property type="entry name" value="ThiB-like"/>
</dbReference>
<keyword evidence="4" id="KW-1185">Reference proteome</keyword>
<dbReference type="AlphaFoldDB" id="A0A1G8VXA9"/>
<feature type="signal peptide" evidence="2">
    <location>
        <begin position="1"/>
        <end position="27"/>
    </location>
</feature>
<accession>A0A1G8VXA9</accession>
<organism evidence="3 4">
    <name type="scientific">Actinopolyspora mzabensis</name>
    <dbReference type="NCBI Taxonomy" id="995066"/>
    <lineage>
        <taxon>Bacteria</taxon>
        <taxon>Bacillati</taxon>
        <taxon>Actinomycetota</taxon>
        <taxon>Actinomycetes</taxon>
        <taxon>Actinopolysporales</taxon>
        <taxon>Actinopolysporaceae</taxon>
        <taxon>Actinopolyspora</taxon>
    </lineage>
</organism>
<evidence type="ECO:0000313" key="3">
    <source>
        <dbReference type="EMBL" id="SDJ69860.1"/>
    </source>
</evidence>
<dbReference type="PROSITE" id="PS51257">
    <property type="entry name" value="PROKAR_LIPOPROTEIN"/>
    <property type="match status" value="1"/>
</dbReference>